<evidence type="ECO:0000313" key="1">
    <source>
        <dbReference type="EMBL" id="GIL60347.1"/>
    </source>
</evidence>
<organism evidence="1 2">
    <name type="scientific">Volvox africanus</name>
    <dbReference type="NCBI Taxonomy" id="51714"/>
    <lineage>
        <taxon>Eukaryota</taxon>
        <taxon>Viridiplantae</taxon>
        <taxon>Chlorophyta</taxon>
        <taxon>core chlorophytes</taxon>
        <taxon>Chlorophyceae</taxon>
        <taxon>CS clade</taxon>
        <taxon>Chlamydomonadales</taxon>
        <taxon>Volvocaceae</taxon>
        <taxon>Volvox</taxon>
    </lineage>
</organism>
<keyword evidence="2" id="KW-1185">Reference proteome</keyword>
<sequence length="115" mass="11668">MSAGRLCEVAAMVAPLGLDPGLDPYWASSQGPAQTGPRAVPGLVQQRVPCRCEGAVVACQIPVNAPEGRLEVLLRGPQTTTAGQVVAAAAAAEARSCRGDRVRVDAAKYAGADGT</sequence>
<protein>
    <submittedName>
        <fullName evidence="1">Uncharacterized protein</fullName>
    </submittedName>
</protein>
<gene>
    <name evidence="1" type="ORF">Vafri_14964</name>
</gene>
<dbReference type="EMBL" id="BNCO01000039">
    <property type="protein sequence ID" value="GIL60347.1"/>
    <property type="molecule type" value="Genomic_DNA"/>
</dbReference>
<accession>A0A8J4BGN1</accession>
<name>A0A8J4BGN1_9CHLO</name>
<reference evidence="1" key="1">
    <citation type="journal article" date="2021" name="Proc. Natl. Acad. Sci. U.S.A.">
        <title>Three genomes in the algal genus Volvox reveal the fate of a haploid sex-determining region after a transition to homothallism.</title>
        <authorList>
            <person name="Yamamoto K."/>
            <person name="Hamaji T."/>
            <person name="Kawai-Toyooka H."/>
            <person name="Matsuzaki R."/>
            <person name="Takahashi F."/>
            <person name="Nishimura Y."/>
            <person name="Kawachi M."/>
            <person name="Noguchi H."/>
            <person name="Minakuchi Y."/>
            <person name="Umen J.G."/>
            <person name="Toyoda A."/>
            <person name="Nozaki H."/>
        </authorList>
    </citation>
    <scope>NUCLEOTIDE SEQUENCE</scope>
    <source>
        <strain evidence="1">NIES-3780</strain>
    </source>
</reference>
<feature type="non-terminal residue" evidence="1">
    <location>
        <position position="115"/>
    </location>
</feature>
<comment type="caution">
    <text evidence="1">The sequence shown here is derived from an EMBL/GenBank/DDBJ whole genome shotgun (WGS) entry which is preliminary data.</text>
</comment>
<evidence type="ECO:0000313" key="2">
    <source>
        <dbReference type="Proteomes" id="UP000747399"/>
    </source>
</evidence>
<proteinExistence type="predicted"/>
<dbReference type="Proteomes" id="UP000747399">
    <property type="component" value="Unassembled WGS sequence"/>
</dbReference>
<dbReference type="AlphaFoldDB" id="A0A8J4BGN1"/>